<gene>
    <name evidence="3" type="ORF">FOF46_01675</name>
</gene>
<dbReference type="Pfam" id="PF14373">
    <property type="entry name" value="Imm_superinfect"/>
    <property type="match status" value="1"/>
</dbReference>
<feature type="transmembrane region" description="Helical" evidence="1">
    <location>
        <begin position="45"/>
        <end position="67"/>
    </location>
</feature>
<dbReference type="InterPro" id="IPR016410">
    <property type="entry name" value="Phage_imm"/>
</dbReference>
<dbReference type="RefSeq" id="WP_109436954.1">
    <property type="nucleotide sequence ID" value="NZ_CANLFO010000005.1"/>
</dbReference>
<keyword evidence="1" id="KW-1133">Transmembrane helix</keyword>
<dbReference type="Pfam" id="PF09851">
    <property type="entry name" value="SHOCT"/>
    <property type="match status" value="1"/>
</dbReference>
<reference evidence="3 4" key="1">
    <citation type="submission" date="2019-07" db="EMBL/GenBank/DDBJ databases">
        <title>The draft genome sequence of Aquimarina algiphila M91.</title>
        <authorList>
            <person name="Meng X."/>
        </authorList>
    </citation>
    <scope>NUCLEOTIDE SEQUENCE [LARGE SCALE GENOMIC DNA]</scope>
    <source>
        <strain evidence="3 4">M91</strain>
    </source>
</reference>
<proteinExistence type="predicted"/>
<dbReference type="Proteomes" id="UP000318833">
    <property type="component" value="Unassembled WGS sequence"/>
</dbReference>
<feature type="domain" description="SHOCT" evidence="2">
    <location>
        <begin position="94"/>
        <end position="121"/>
    </location>
</feature>
<dbReference type="EMBL" id="VLNR01000002">
    <property type="protein sequence ID" value="TSE11372.1"/>
    <property type="molecule type" value="Genomic_DNA"/>
</dbReference>
<dbReference type="InterPro" id="IPR018649">
    <property type="entry name" value="SHOCT"/>
</dbReference>
<keyword evidence="1" id="KW-0812">Transmembrane</keyword>
<name>A0A554VRT7_9FLAO</name>
<dbReference type="AlphaFoldDB" id="A0A554VRT7"/>
<evidence type="ECO:0000256" key="1">
    <source>
        <dbReference type="SAM" id="Phobius"/>
    </source>
</evidence>
<accession>A0A554VRT7</accession>
<keyword evidence="4" id="KW-1185">Reference proteome</keyword>
<evidence type="ECO:0000313" key="4">
    <source>
        <dbReference type="Proteomes" id="UP000318833"/>
    </source>
</evidence>
<keyword evidence="1" id="KW-0472">Membrane</keyword>
<sequence>MNLLFQSNTSDTTVGVVFVIFIIVGAIFYFIPSIIALMRGKSNTVAIIALNLFLGWSIVGWVVSLVWSLSSEVSPAKIVVNQQPIQKTEEDGIDKLTKLKKLLDEGAITQDEFDQQKAVLLKNS</sequence>
<protein>
    <submittedName>
        <fullName evidence="3">Superinfection immunity protein</fullName>
    </submittedName>
</protein>
<organism evidence="3 4">
    <name type="scientific">Aquimarina algiphila</name>
    <dbReference type="NCBI Taxonomy" id="2047982"/>
    <lineage>
        <taxon>Bacteria</taxon>
        <taxon>Pseudomonadati</taxon>
        <taxon>Bacteroidota</taxon>
        <taxon>Flavobacteriia</taxon>
        <taxon>Flavobacteriales</taxon>
        <taxon>Flavobacteriaceae</taxon>
        <taxon>Aquimarina</taxon>
    </lineage>
</organism>
<evidence type="ECO:0000259" key="2">
    <source>
        <dbReference type="Pfam" id="PF09851"/>
    </source>
</evidence>
<comment type="caution">
    <text evidence="3">The sequence shown here is derived from an EMBL/GenBank/DDBJ whole genome shotgun (WGS) entry which is preliminary data.</text>
</comment>
<evidence type="ECO:0000313" key="3">
    <source>
        <dbReference type="EMBL" id="TSE11372.1"/>
    </source>
</evidence>
<feature type="transmembrane region" description="Helical" evidence="1">
    <location>
        <begin position="12"/>
        <end position="38"/>
    </location>
</feature>